<proteinExistence type="predicted"/>
<dbReference type="Proteomes" id="UP001209540">
    <property type="component" value="Unassembled WGS sequence"/>
</dbReference>
<evidence type="ECO:0000313" key="1">
    <source>
        <dbReference type="EMBL" id="KAI9262361.1"/>
    </source>
</evidence>
<accession>A0AAD5KA85</accession>
<reference evidence="1" key="2">
    <citation type="submission" date="2023-02" db="EMBL/GenBank/DDBJ databases">
        <authorList>
            <consortium name="DOE Joint Genome Institute"/>
            <person name="Mondo S.J."/>
            <person name="Chang Y."/>
            <person name="Wang Y."/>
            <person name="Ahrendt S."/>
            <person name="Andreopoulos W."/>
            <person name="Barry K."/>
            <person name="Beard J."/>
            <person name="Benny G.L."/>
            <person name="Blankenship S."/>
            <person name="Bonito G."/>
            <person name="Cuomo C."/>
            <person name="Desiro A."/>
            <person name="Gervers K.A."/>
            <person name="Hundley H."/>
            <person name="Kuo A."/>
            <person name="LaButti K."/>
            <person name="Lang B.F."/>
            <person name="Lipzen A."/>
            <person name="O'Donnell K."/>
            <person name="Pangilinan J."/>
            <person name="Reynolds N."/>
            <person name="Sandor L."/>
            <person name="Smith M.W."/>
            <person name="Tsang A."/>
            <person name="Grigoriev I.V."/>
            <person name="Stajich J.E."/>
            <person name="Spatafora J.W."/>
        </authorList>
    </citation>
    <scope>NUCLEOTIDE SEQUENCE</scope>
    <source>
        <strain evidence="1">RSA 2281</strain>
    </source>
</reference>
<organism evidence="1 2">
    <name type="scientific">Phascolomyces articulosus</name>
    <dbReference type="NCBI Taxonomy" id="60185"/>
    <lineage>
        <taxon>Eukaryota</taxon>
        <taxon>Fungi</taxon>
        <taxon>Fungi incertae sedis</taxon>
        <taxon>Mucoromycota</taxon>
        <taxon>Mucoromycotina</taxon>
        <taxon>Mucoromycetes</taxon>
        <taxon>Mucorales</taxon>
        <taxon>Lichtheimiaceae</taxon>
        <taxon>Phascolomyces</taxon>
    </lineage>
</organism>
<comment type="caution">
    <text evidence="1">The sequence shown here is derived from an EMBL/GenBank/DDBJ whole genome shotgun (WGS) entry which is preliminary data.</text>
</comment>
<evidence type="ECO:0000313" key="2">
    <source>
        <dbReference type="Proteomes" id="UP001209540"/>
    </source>
</evidence>
<reference evidence="1" key="1">
    <citation type="journal article" date="2022" name="IScience">
        <title>Evolution of zygomycete secretomes and the origins of terrestrial fungal ecologies.</title>
        <authorList>
            <person name="Chang Y."/>
            <person name="Wang Y."/>
            <person name="Mondo S."/>
            <person name="Ahrendt S."/>
            <person name="Andreopoulos W."/>
            <person name="Barry K."/>
            <person name="Beard J."/>
            <person name="Benny G.L."/>
            <person name="Blankenship S."/>
            <person name="Bonito G."/>
            <person name="Cuomo C."/>
            <person name="Desiro A."/>
            <person name="Gervers K.A."/>
            <person name="Hundley H."/>
            <person name="Kuo A."/>
            <person name="LaButti K."/>
            <person name="Lang B.F."/>
            <person name="Lipzen A."/>
            <person name="O'Donnell K."/>
            <person name="Pangilinan J."/>
            <person name="Reynolds N."/>
            <person name="Sandor L."/>
            <person name="Smith M.E."/>
            <person name="Tsang A."/>
            <person name="Grigoriev I.V."/>
            <person name="Stajich J.E."/>
            <person name="Spatafora J.W."/>
        </authorList>
    </citation>
    <scope>NUCLEOTIDE SEQUENCE</scope>
    <source>
        <strain evidence="1">RSA 2281</strain>
    </source>
</reference>
<gene>
    <name evidence="1" type="ORF">BDA99DRAFT_537706</name>
</gene>
<sequence length="183" mass="21403">MDNINDHDRTFDEDVNEIDKRLHMLHLQSVMQTQELIEKKRTFEIMCDLRHLQQEMTSILSDVASMFPELAPVTDQDIDNSKAEDDSPYYIFSYTARHRLDEGIKSFNDCLRNTNGQMSISSRNIYDDEKTSLEPEPHPMNTKGINDNVASLENLMQEKITDLRLRLHILQMTKQQLEQSAEQ</sequence>
<dbReference type="AlphaFoldDB" id="A0AAD5KA85"/>
<protein>
    <submittedName>
        <fullName evidence="1">Uncharacterized protein</fullName>
    </submittedName>
</protein>
<keyword evidence="2" id="KW-1185">Reference proteome</keyword>
<dbReference type="EMBL" id="JAIXMP010000014">
    <property type="protein sequence ID" value="KAI9262361.1"/>
    <property type="molecule type" value="Genomic_DNA"/>
</dbReference>
<name>A0AAD5KA85_9FUNG</name>